<reference evidence="6" key="1">
    <citation type="submission" date="2015-06" db="UniProtKB">
        <authorList>
            <consortium name="EnsemblPlants"/>
        </authorList>
    </citation>
    <scope>IDENTIFICATION</scope>
</reference>
<dbReference type="PANTHER" id="PTHR11010">
    <property type="entry name" value="PROTEASE S28 PRO-X CARBOXYPEPTIDASE-RELATED"/>
    <property type="match status" value="1"/>
</dbReference>
<keyword evidence="4" id="KW-0378">Hydrolase</keyword>
<evidence type="ECO:0000313" key="6">
    <source>
        <dbReference type="EnsemblPlants" id="EMT22762"/>
    </source>
</evidence>
<evidence type="ECO:0000256" key="1">
    <source>
        <dbReference type="ARBA" id="ARBA00011079"/>
    </source>
</evidence>
<organism evidence="6">
    <name type="scientific">Aegilops tauschii</name>
    <name type="common">Tausch's goatgrass</name>
    <name type="synonym">Aegilops squarrosa</name>
    <dbReference type="NCBI Taxonomy" id="37682"/>
    <lineage>
        <taxon>Eukaryota</taxon>
        <taxon>Viridiplantae</taxon>
        <taxon>Streptophyta</taxon>
        <taxon>Embryophyta</taxon>
        <taxon>Tracheophyta</taxon>
        <taxon>Spermatophyta</taxon>
        <taxon>Magnoliopsida</taxon>
        <taxon>Liliopsida</taxon>
        <taxon>Poales</taxon>
        <taxon>Poaceae</taxon>
        <taxon>BOP clade</taxon>
        <taxon>Pooideae</taxon>
        <taxon>Triticodae</taxon>
        <taxon>Triticeae</taxon>
        <taxon>Triticinae</taxon>
        <taxon>Aegilops</taxon>
    </lineage>
</organism>
<dbReference type="PANTHER" id="PTHR11010:SF31">
    <property type="entry name" value="ALPHA_BETA-HYDROLASES SUPERFAMILY PROTEIN"/>
    <property type="match status" value="1"/>
</dbReference>
<dbReference type="InterPro" id="IPR029058">
    <property type="entry name" value="AB_hydrolase_fold"/>
</dbReference>
<sequence length="269" mass="30729">MTDYPTPANFLQNLPAYPVKEMCKIIDSFPAGADVVEKAFAAASLYYNYTGDQKCFQVEGGDDPHGLSGWDWQACTEMVMPTTVSNESMFPPFNFSYEERSERCLASYGVRPRMHWITTEYGGHKIDKVLKRFGSNIIFSNGMRDPWSRGGVLKNISSSIIALVTEKGAHHLDFRSATKDDPDWVVEQRRQEVEIIHGWIDQYNKDIAQMVLKNISSSIIALVTEKGAHHLDFRSATKDDPDWVVEQRRQEVEIIHGWIDQYNKDIAQM</sequence>
<evidence type="ECO:0000256" key="5">
    <source>
        <dbReference type="ARBA" id="ARBA00023180"/>
    </source>
</evidence>
<dbReference type="EnsemblPlants" id="EMT22762">
    <property type="protein sequence ID" value="EMT22762"/>
    <property type="gene ID" value="F775_22880"/>
</dbReference>
<evidence type="ECO:0000256" key="4">
    <source>
        <dbReference type="ARBA" id="ARBA00022801"/>
    </source>
</evidence>
<accession>M8C6Y7</accession>
<dbReference type="GO" id="GO:0008239">
    <property type="term" value="F:dipeptidyl-peptidase activity"/>
    <property type="evidence" value="ECO:0007669"/>
    <property type="project" value="TreeGrafter"/>
</dbReference>
<dbReference type="Pfam" id="PF05577">
    <property type="entry name" value="Peptidase_S28"/>
    <property type="match status" value="1"/>
</dbReference>
<protein>
    <submittedName>
        <fullName evidence="6">Lysosomal Pro-X carboxypeptidase</fullName>
    </submittedName>
</protein>
<dbReference type="GO" id="GO:0070008">
    <property type="term" value="F:serine-type exopeptidase activity"/>
    <property type="evidence" value="ECO:0007669"/>
    <property type="project" value="InterPro"/>
</dbReference>
<dbReference type="AlphaFoldDB" id="M8C6Y7"/>
<dbReference type="GO" id="GO:0006508">
    <property type="term" value="P:proteolysis"/>
    <property type="evidence" value="ECO:0007669"/>
    <property type="project" value="UniProtKB-KW"/>
</dbReference>
<name>M8C6Y7_AEGTA</name>
<keyword evidence="2" id="KW-0645">Protease</keyword>
<keyword evidence="3" id="KW-0732">Signal</keyword>
<proteinExistence type="inferred from homology"/>
<dbReference type="ExpressionAtlas" id="M8C6Y7">
    <property type="expression patterns" value="baseline"/>
</dbReference>
<evidence type="ECO:0000256" key="2">
    <source>
        <dbReference type="ARBA" id="ARBA00022670"/>
    </source>
</evidence>
<comment type="similarity">
    <text evidence="1">Belongs to the peptidase S28 family.</text>
</comment>
<evidence type="ECO:0000256" key="3">
    <source>
        <dbReference type="ARBA" id="ARBA00022729"/>
    </source>
</evidence>
<keyword evidence="5" id="KW-0325">Glycoprotein</keyword>
<dbReference type="InterPro" id="IPR008758">
    <property type="entry name" value="Peptidase_S28"/>
</dbReference>
<dbReference type="Gene3D" id="3.40.50.1820">
    <property type="entry name" value="alpha/beta hydrolase"/>
    <property type="match status" value="2"/>
</dbReference>